<dbReference type="SUPFAM" id="SSF56349">
    <property type="entry name" value="DNA breaking-rejoining enzymes"/>
    <property type="match status" value="1"/>
</dbReference>
<dbReference type="GO" id="GO:0003677">
    <property type="term" value="F:DNA binding"/>
    <property type="evidence" value="ECO:0007669"/>
    <property type="project" value="InterPro"/>
</dbReference>
<evidence type="ECO:0000313" key="4">
    <source>
        <dbReference type="Proteomes" id="UP001162156"/>
    </source>
</evidence>
<evidence type="ECO:0000256" key="1">
    <source>
        <dbReference type="ARBA" id="ARBA00023172"/>
    </source>
</evidence>
<keyword evidence="4" id="KW-1185">Reference proteome</keyword>
<dbReference type="Gene3D" id="1.10.443.10">
    <property type="entry name" value="Intergrase catalytic core"/>
    <property type="match status" value="1"/>
</dbReference>
<comment type="caution">
    <text evidence="3">The sequence shown here is derived from an EMBL/GenBank/DDBJ whole genome shotgun (WGS) entry which is preliminary data.</text>
</comment>
<dbReference type="InterPro" id="IPR013762">
    <property type="entry name" value="Integrase-like_cat_sf"/>
</dbReference>
<dbReference type="GO" id="GO:0015074">
    <property type="term" value="P:DNA integration"/>
    <property type="evidence" value="ECO:0007669"/>
    <property type="project" value="InterPro"/>
</dbReference>
<dbReference type="Proteomes" id="UP001162156">
    <property type="component" value="Unassembled WGS sequence"/>
</dbReference>
<feature type="domain" description="Tyr recombinase" evidence="2">
    <location>
        <begin position="89"/>
        <end position="251"/>
    </location>
</feature>
<proteinExistence type="predicted"/>
<dbReference type="GO" id="GO:0006310">
    <property type="term" value="P:DNA recombination"/>
    <property type="evidence" value="ECO:0007669"/>
    <property type="project" value="UniProtKB-KW"/>
</dbReference>
<dbReference type="EMBL" id="JANEYF010005829">
    <property type="protein sequence ID" value="KAJ8926621.1"/>
    <property type="molecule type" value="Genomic_DNA"/>
</dbReference>
<dbReference type="InterPro" id="IPR002104">
    <property type="entry name" value="Integrase_catalytic"/>
</dbReference>
<evidence type="ECO:0000259" key="2">
    <source>
        <dbReference type="Pfam" id="PF00589"/>
    </source>
</evidence>
<reference evidence="3" key="1">
    <citation type="journal article" date="2023" name="Insect Mol. Biol.">
        <title>Genome sequencing provides insights into the evolution of gene families encoding plant cell wall-degrading enzymes in longhorned beetles.</title>
        <authorList>
            <person name="Shin N.R."/>
            <person name="Okamura Y."/>
            <person name="Kirsch R."/>
            <person name="Pauchet Y."/>
        </authorList>
    </citation>
    <scope>NUCLEOTIDE SEQUENCE</scope>
    <source>
        <strain evidence="3">RBIC_L_NR</strain>
    </source>
</reference>
<dbReference type="Pfam" id="PF00589">
    <property type="entry name" value="Phage_integrase"/>
    <property type="match status" value="1"/>
</dbReference>
<name>A0AAV8WLH4_9CUCU</name>
<protein>
    <recommendedName>
        <fullName evidence="2">Tyr recombinase domain-containing protein</fullName>
    </recommendedName>
</protein>
<evidence type="ECO:0000313" key="3">
    <source>
        <dbReference type="EMBL" id="KAJ8926621.1"/>
    </source>
</evidence>
<dbReference type="PANTHER" id="PTHR35617:SF3">
    <property type="entry name" value="CORE-BINDING (CB) DOMAIN-CONTAINING PROTEIN"/>
    <property type="match status" value="1"/>
</dbReference>
<dbReference type="InterPro" id="IPR011010">
    <property type="entry name" value="DNA_brk_join_enz"/>
</dbReference>
<accession>A0AAV8WLH4</accession>
<sequence length="267" mass="30577">MAGEVEKVILFLNKLFKEKSILYGTFNSHRAALALILPGDLGDNLLLKRYFRGLSRLRPPKRKYHFIWNPDKVIDLLSKYYPNEKLGLDDLSMKLVTLLALATGHRMQTLSLIKVENVVITEDGIKILIFDSIKTTKHNTYQPCLNIPFFEAKMEVCVASVLYSYVEGTVEIRGDVEHLILKSRAPYRRANPQTIIRWIKKCLNLAGINPSLFTAYSTRHASTSAAFNRGVSLDIIRKTAGWTKNSMTFAKFYNLPVDEFERSQRLF</sequence>
<keyword evidence="1" id="KW-0233">DNA recombination</keyword>
<gene>
    <name evidence="3" type="ORF">NQ314_020985</name>
</gene>
<dbReference type="PANTHER" id="PTHR35617">
    <property type="entry name" value="PHAGE_INTEGRASE DOMAIN-CONTAINING PROTEIN"/>
    <property type="match status" value="1"/>
</dbReference>
<organism evidence="3 4">
    <name type="scientific">Rhamnusium bicolor</name>
    <dbReference type="NCBI Taxonomy" id="1586634"/>
    <lineage>
        <taxon>Eukaryota</taxon>
        <taxon>Metazoa</taxon>
        <taxon>Ecdysozoa</taxon>
        <taxon>Arthropoda</taxon>
        <taxon>Hexapoda</taxon>
        <taxon>Insecta</taxon>
        <taxon>Pterygota</taxon>
        <taxon>Neoptera</taxon>
        <taxon>Endopterygota</taxon>
        <taxon>Coleoptera</taxon>
        <taxon>Polyphaga</taxon>
        <taxon>Cucujiformia</taxon>
        <taxon>Chrysomeloidea</taxon>
        <taxon>Cerambycidae</taxon>
        <taxon>Lepturinae</taxon>
        <taxon>Rhagiini</taxon>
        <taxon>Rhamnusium</taxon>
    </lineage>
</organism>
<dbReference type="AlphaFoldDB" id="A0AAV8WLH4"/>